<comment type="caution">
    <text evidence="1">The sequence shown here is derived from an EMBL/GenBank/DDBJ whole genome shotgun (WGS) entry which is preliminary data.</text>
</comment>
<name>A0A9P1H1A8_9PEZI</name>
<proteinExistence type="predicted"/>
<accession>A0A9P1H1A8</accession>
<dbReference type="InterPro" id="IPR036188">
    <property type="entry name" value="FAD/NAD-bd_sf"/>
</dbReference>
<organism evidence="1 2">
    <name type="scientific">Parascedosporium putredinis</name>
    <dbReference type="NCBI Taxonomy" id="1442378"/>
    <lineage>
        <taxon>Eukaryota</taxon>
        <taxon>Fungi</taxon>
        <taxon>Dikarya</taxon>
        <taxon>Ascomycota</taxon>
        <taxon>Pezizomycotina</taxon>
        <taxon>Sordariomycetes</taxon>
        <taxon>Hypocreomycetidae</taxon>
        <taxon>Microascales</taxon>
        <taxon>Microascaceae</taxon>
        <taxon>Parascedosporium</taxon>
    </lineage>
</organism>
<evidence type="ECO:0000313" key="2">
    <source>
        <dbReference type="Proteomes" id="UP000838763"/>
    </source>
</evidence>
<dbReference type="EMBL" id="CALLCH030000008">
    <property type="protein sequence ID" value="CAI4213588.1"/>
    <property type="molecule type" value="Genomic_DNA"/>
</dbReference>
<keyword evidence="2" id="KW-1185">Reference proteome</keyword>
<reference evidence="1" key="1">
    <citation type="submission" date="2022-11" db="EMBL/GenBank/DDBJ databases">
        <authorList>
            <person name="Scott C."/>
            <person name="Bruce N."/>
        </authorList>
    </citation>
    <scope>NUCLEOTIDE SEQUENCE</scope>
</reference>
<protein>
    <recommendedName>
        <fullName evidence="3">FAD/NAD(P)-binding domain-containing protein</fullName>
    </recommendedName>
</protein>
<dbReference type="PANTHER" id="PTHR43735:SF11">
    <property type="entry name" value="HYPOTHETICAL OXIDOREDUCTASE (EUROFUNG)"/>
    <property type="match status" value="1"/>
</dbReference>
<dbReference type="AlphaFoldDB" id="A0A9P1H1A8"/>
<sequence>MISTLKNVVVVGGSYVGLAAVKELVNILPATHRPRFSVIPSHEHKAFIPYTAAFSTASDPSRHSVVRAKVLSLFPDRIVLDRDWQGTKEVPYDYVVITTGTRLPAPGTMEHEDKASSIQGAHKIVIVGGGAVGVKWRRT</sequence>
<evidence type="ECO:0008006" key="3">
    <source>
        <dbReference type="Google" id="ProtNLM"/>
    </source>
</evidence>
<dbReference type="Gene3D" id="3.50.50.100">
    <property type="match status" value="1"/>
</dbReference>
<evidence type="ECO:0000313" key="1">
    <source>
        <dbReference type="EMBL" id="CAI4213588.1"/>
    </source>
</evidence>
<dbReference type="Proteomes" id="UP000838763">
    <property type="component" value="Unassembled WGS sequence"/>
</dbReference>
<dbReference type="GO" id="GO:0050660">
    <property type="term" value="F:flavin adenine dinucleotide binding"/>
    <property type="evidence" value="ECO:0007669"/>
    <property type="project" value="TreeGrafter"/>
</dbReference>
<dbReference type="GO" id="GO:0004174">
    <property type="term" value="F:electron-transferring-flavoprotein dehydrogenase activity"/>
    <property type="evidence" value="ECO:0007669"/>
    <property type="project" value="TreeGrafter"/>
</dbReference>
<dbReference type="GO" id="GO:0005737">
    <property type="term" value="C:cytoplasm"/>
    <property type="evidence" value="ECO:0007669"/>
    <property type="project" value="TreeGrafter"/>
</dbReference>
<dbReference type="OrthoDB" id="202203at2759"/>
<gene>
    <name evidence="1" type="ORF">PPNO1_LOCUS3332</name>
</gene>
<dbReference type="PANTHER" id="PTHR43735">
    <property type="entry name" value="APOPTOSIS-INDUCING FACTOR 1"/>
    <property type="match status" value="1"/>
</dbReference>
<dbReference type="SUPFAM" id="SSF51905">
    <property type="entry name" value="FAD/NAD(P)-binding domain"/>
    <property type="match status" value="1"/>
</dbReference>